<name>A0A0C9VXJ2_9AGAM</name>
<feature type="compositionally biased region" description="Polar residues" evidence="1">
    <location>
        <begin position="39"/>
        <end position="62"/>
    </location>
</feature>
<protein>
    <submittedName>
        <fullName evidence="2">Uncharacterized protein</fullName>
    </submittedName>
</protein>
<dbReference type="AlphaFoldDB" id="A0A0C9VXJ2"/>
<sequence length="62" mass="6591">MNSGSDPENHPMEQISQPELTSPHVEPPDNTQDEDADSGASSPDTTAIRRPTTSMAPSSPDE</sequence>
<keyword evidence="3" id="KW-1185">Reference proteome</keyword>
<evidence type="ECO:0000256" key="1">
    <source>
        <dbReference type="SAM" id="MobiDB-lite"/>
    </source>
</evidence>
<accession>A0A0C9VXJ2</accession>
<dbReference type="HOGENOM" id="CLU_2904462_0_0_1"/>
<evidence type="ECO:0000313" key="3">
    <source>
        <dbReference type="Proteomes" id="UP000053820"/>
    </source>
</evidence>
<feature type="region of interest" description="Disordered" evidence="1">
    <location>
        <begin position="1"/>
        <end position="62"/>
    </location>
</feature>
<evidence type="ECO:0000313" key="2">
    <source>
        <dbReference type="EMBL" id="KIJ58028.1"/>
    </source>
</evidence>
<gene>
    <name evidence="2" type="ORF">HYDPIDRAFT_34566</name>
</gene>
<dbReference type="EMBL" id="KN840010">
    <property type="protein sequence ID" value="KIJ58028.1"/>
    <property type="molecule type" value="Genomic_DNA"/>
</dbReference>
<organism evidence="2 3">
    <name type="scientific">Hydnomerulius pinastri MD-312</name>
    <dbReference type="NCBI Taxonomy" id="994086"/>
    <lineage>
        <taxon>Eukaryota</taxon>
        <taxon>Fungi</taxon>
        <taxon>Dikarya</taxon>
        <taxon>Basidiomycota</taxon>
        <taxon>Agaricomycotina</taxon>
        <taxon>Agaricomycetes</taxon>
        <taxon>Agaricomycetidae</taxon>
        <taxon>Boletales</taxon>
        <taxon>Boletales incertae sedis</taxon>
        <taxon>Leucogyrophana</taxon>
    </lineage>
</organism>
<proteinExistence type="predicted"/>
<dbReference type="Proteomes" id="UP000053820">
    <property type="component" value="Unassembled WGS sequence"/>
</dbReference>
<reference evidence="2 3" key="1">
    <citation type="submission" date="2014-04" db="EMBL/GenBank/DDBJ databases">
        <title>Evolutionary Origins and Diversification of the Mycorrhizal Mutualists.</title>
        <authorList>
            <consortium name="DOE Joint Genome Institute"/>
            <consortium name="Mycorrhizal Genomics Consortium"/>
            <person name="Kohler A."/>
            <person name="Kuo A."/>
            <person name="Nagy L.G."/>
            <person name="Floudas D."/>
            <person name="Copeland A."/>
            <person name="Barry K.W."/>
            <person name="Cichocki N."/>
            <person name="Veneault-Fourrey C."/>
            <person name="LaButti K."/>
            <person name="Lindquist E.A."/>
            <person name="Lipzen A."/>
            <person name="Lundell T."/>
            <person name="Morin E."/>
            <person name="Murat C."/>
            <person name="Riley R."/>
            <person name="Ohm R."/>
            <person name="Sun H."/>
            <person name="Tunlid A."/>
            <person name="Henrissat B."/>
            <person name="Grigoriev I.V."/>
            <person name="Hibbett D.S."/>
            <person name="Martin F."/>
        </authorList>
    </citation>
    <scope>NUCLEOTIDE SEQUENCE [LARGE SCALE GENOMIC DNA]</scope>
    <source>
        <strain evidence="2 3">MD-312</strain>
    </source>
</reference>